<evidence type="ECO:0000313" key="3">
    <source>
        <dbReference type="EMBL" id="QPS82573.1"/>
    </source>
</evidence>
<dbReference type="InterPro" id="IPR025711">
    <property type="entry name" value="PepSY"/>
</dbReference>
<proteinExistence type="predicted"/>
<dbReference type="Gene3D" id="3.10.450.40">
    <property type="match status" value="2"/>
</dbReference>
<evidence type="ECO:0000313" key="5">
    <source>
        <dbReference type="Proteomes" id="UP000183417"/>
    </source>
</evidence>
<feature type="domain" description="PepSY" evidence="2">
    <location>
        <begin position="43"/>
        <end position="98"/>
    </location>
</feature>
<dbReference type="Proteomes" id="UP000183417">
    <property type="component" value="Unassembled WGS sequence"/>
</dbReference>
<organism evidence="4 5">
    <name type="scientific">Delftia lacustris</name>
    <dbReference type="NCBI Taxonomy" id="558537"/>
    <lineage>
        <taxon>Bacteria</taxon>
        <taxon>Pseudomonadati</taxon>
        <taxon>Pseudomonadota</taxon>
        <taxon>Betaproteobacteria</taxon>
        <taxon>Burkholderiales</taxon>
        <taxon>Comamonadaceae</taxon>
        <taxon>Delftia</taxon>
    </lineage>
</organism>
<evidence type="ECO:0000259" key="2">
    <source>
        <dbReference type="Pfam" id="PF03413"/>
    </source>
</evidence>
<protein>
    <submittedName>
        <fullName evidence="3">PepSY domain-containing protein</fullName>
    </submittedName>
    <submittedName>
        <fullName evidence="4">Peptidase propeptide and YPEB domain-containing protein</fullName>
    </submittedName>
</protein>
<evidence type="ECO:0000256" key="1">
    <source>
        <dbReference type="SAM" id="SignalP"/>
    </source>
</evidence>
<reference evidence="4 5" key="1">
    <citation type="submission" date="2016-10" db="EMBL/GenBank/DDBJ databases">
        <authorList>
            <person name="de Groot N.N."/>
        </authorList>
    </citation>
    <scope>NUCLEOTIDE SEQUENCE [LARGE SCALE GENOMIC DNA]</scope>
    <source>
        <strain evidence="4 5">LMG 24775</strain>
    </source>
</reference>
<dbReference type="EMBL" id="FNPE01000009">
    <property type="protein sequence ID" value="SDY91442.1"/>
    <property type="molecule type" value="Genomic_DNA"/>
</dbReference>
<dbReference type="RefSeq" id="WP_016454747.1">
    <property type="nucleotide sequence ID" value="NZ_AP025556.1"/>
</dbReference>
<dbReference type="EMBL" id="CP065748">
    <property type="protein sequence ID" value="QPS82573.1"/>
    <property type="molecule type" value="Genomic_DNA"/>
</dbReference>
<feature type="signal peptide" evidence="1">
    <location>
        <begin position="1"/>
        <end position="29"/>
    </location>
</feature>
<name>A0A1H3NRC4_9BURK</name>
<evidence type="ECO:0000313" key="6">
    <source>
        <dbReference type="Proteomes" id="UP000595064"/>
    </source>
</evidence>
<accession>A0A1H3NRC4</accession>
<reference evidence="3 6" key="2">
    <citation type="submission" date="2020-12" db="EMBL/GenBank/DDBJ databases">
        <title>FDA dAtabase for Regulatory Grade micrObial Sequences (FDA-ARGOS): Supporting development and validation of Infectious Disease Dx tests.</title>
        <authorList>
            <person name="Sproer C."/>
            <person name="Gronow S."/>
            <person name="Severitt S."/>
            <person name="Schroder I."/>
            <person name="Tallon L."/>
            <person name="Sadzewicz L."/>
            <person name="Zhao X."/>
            <person name="Boylan J."/>
            <person name="Ott S."/>
            <person name="Bowen H."/>
            <person name="Vavikolanu K."/>
            <person name="Mehta A."/>
            <person name="Aluvathingal J."/>
            <person name="Nadendla S."/>
            <person name="Lowell S."/>
            <person name="Myers T."/>
            <person name="Yan Y."/>
            <person name="Sichtig H."/>
        </authorList>
    </citation>
    <scope>NUCLEOTIDE SEQUENCE [LARGE SCALE GENOMIC DNA]</scope>
    <source>
        <strain evidence="3 6">FDAARGOS_890</strain>
    </source>
</reference>
<dbReference type="Proteomes" id="UP000595064">
    <property type="component" value="Chromosome"/>
</dbReference>
<dbReference type="KEGG" id="dla:I6G47_05690"/>
<gene>
    <name evidence="3" type="ORF">I6G47_05690</name>
    <name evidence="4" type="ORF">SAMN05421547_109103</name>
</gene>
<keyword evidence="6" id="KW-1185">Reference proteome</keyword>
<sequence length="181" mass="19106">MKPAPFARTAALSIALALTCATAALPAAAKSVAEWQTITSQAKIPLEQAITRATQAVPGKAIEAQLDDGDGTGPRYEIEVITPAGDSVEVWVNAITGQAAQHKNDGAAKRKDRQRLEKAKSTIEQAIQAATRHTPGTPVSAELDSHWGQTSYQVEVLQANGTLMEVKIDAVGGEVIRAKKD</sequence>
<keyword evidence="1" id="KW-0732">Signal</keyword>
<feature type="domain" description="PepSY" evidence="2">
    <location>
        <begin position="122"/>
        <end position="177"/>
    </location>
</feature>
<dbReference type="Pfam" id="PF03413">
    <property type="entry name" value="PepSY"/>
    <property type="match status" value="2"/>
</dbReference>
<dbReference type="AlphaFoldDB" id="A0A1H3NRC4"/>
<evidence type="ECO:0000313" key="4">
    <source>
        <dbReference type="EMBL" id="SDY91442.1"/>
    </source>
</evidence>
<dbReference type="GeneID" id="94692376"/>
<feature type="chain" id="PRO_5044558474" evidence="1">
    <location>
        <begin position="30"/>
        <end position="181"/>
    </location>
</feature>